<dbReference type="Proteomes" id="UP000812013">
    <property type="component" value="Unassembled WGS sequence"/>
</dbReference>
<protein>
    <submittedName>
        <fullName evidence="3">Helix-turn-helix domain-containing protein</fullName>
    </submittedName>
</protein>
<dbReference type="EMBL" id="WTFF01000221">
    <property type="protein sequence ID" value="MBW5485132.1"/>
    <property type="molecule type" value="Genomic_DNA"/>
</dbReference>
<evidence type="ECO:0000256" key="1">
    <source>
        <dbReference type="SAM" id="MobiDB-lite"/>
    </source>
</evidence>
<dbReference type="InterPro" id="IPR010982">
    <property type="entry name" value="Lambda_DNA-bd_dom_sf"/>
</dbReference>
<accession>A0ABS6ZBM6</accession>
<dbReference type="InterPro" id="IPR043917">
    <property type="entry name" value="DUF5753"/>
</dbReference>
<dbReference type="CDD" id="cd00093">
    <property type="entry name" value="HTH_XRE"/>
    <property type="match status" value="1"/>
</dbReference>
<evidence type="ECO:0000313" key="4">
    <source>
        <dbReference type="Proteomes" id="UP000812013"/>
    </source>
</evidence>
<dbReference type="Pfam" id="PF19054">
    <property type="entry name" value="DUF5753"/>
    <property type="match status" value="1"/>
</dbReference>
<feature type="region of interest" description="Disordered" evidence="1">
    <location>
        <begin position="278"/>
        <end position="311"/>
    </location>
</feature>
<dbReference type="SMART" id="SM00530">
    <property type="entry name" value="HTH_XRE"/>
    <property type="match status" value="1"/>
</dbReference>
<name>A0ABS6ZBM6_9ACTN</name>
<gene>
    <name evidence="3" type="ORF">GPJ59_25445</name>
</gene>
<comment type="caution">
    <text evidence="3">The sequence shown here is derived from an EMBL/GenBank/DDBJ whole genome shotgun (WGS) entry which is preliminary data.</text>
</comment>
<dbReference type="SUPFAM" id="SSF47413">
    <property type="entry name" value="lambda repressor-like DNA-binding domains"/>
    <property type="match status" value="1"/>
</dbReference>
<feature type="domain" description="HTH cro/C1-type" evidence="2">
    <location>
        <begin position="25"/>
        <end position="74"/>
    </location>
</feature>
<sequence>MPPRKRPRPNSSAMKMVGAQVATGRVAKKLTQRALAEQIGIDVETLASIEQGRRVLMPDVAEQLDRELGLPGLLAIAANQLPEVDMVPAWAEPYMEAEAQAVALSWYDTLLVPGLLQTEDYARAVFRCRVPYMGDEKVELQTARRMKRQEILRRPVPPNLSFVISEAALRDRLGGIDVYREQLRHLRACSDLPFVSLQVLPLGVTAHAGLTGPFIVLETPDHQRLAYSETQRGSILVRDPGEVSILAQKYAMLRTQALNAEQTRGLLDQLLGVSMTESSRLRDRRSGGEDPIVSQQRPQDACPAASQSDHS</sequence>
<organism evidence="3 4">
    <name type="scientific">Streptomyces bambusae</name>
    <dbReference type="NCBI Taxonomy" id="1550616"/>
    <lineage>
        <taxon>Bacteria</taxon>
        <taxon>Bacillati</taxon>
        <taxon>Actinomycetota</taxon>
        <taxon>Actinomycetes</taxon>
        <taxon>Kitasatosporales</taxon>
        <taxon>Streptomycetaceae</taxon>
        <taxon>Streptomyces</taxon>
    </lineage>
</organism>
<dbReference type="Pfam" id="PF01381">
    <property type="entry name" value="HTH_3"/>
    <property type="match status" value="1"/>
</dbReference>
<evidence type="ECO:0000313" key="3">
    <source>
        <dbReference type="EMBL" id="MBW5485132.1"/>
    </source>
</evidence>
<keyword evidence="4" id="KW-1185">Reference proteome</keyword>
<dbReference type="Gene3D" id="1.10.260.40">
    <property type="entry name" value="lambda repressor-like DNA-binding domains"/>
    <property type="match status" value="1"/>
</dbReference>
<feature type="compositionally biased region" description="Basic and acidic residues" evidence="1">
    <location>
        <begin position="279"/>
        <end position="288"/>
    </location>
</feature>
<reference evidence="3 4" key="1">
    <citation type="submission" date="2019-12" db="EMBL/GenBank/DDBJ databases">
        <title>Genome sequence of Streptomyces bambusae.</title>
        <authorList>
            <person name="Bansal K."/>
            <person name="Choksket S."/>
            <person name="Korpole S."/>
            <person name="Patil P.B."/>
        </authorList>
    </citation>
    <scope>NUCLEOTIDE SEQUENCE [LARGE SCALE GENOMIC DNA]</scope>
    <source>
        <strain evidence="3 4">SK60</strain>
    </source>
</reference>
<dbReference type="InterPro" id="IPR001387">
    <property type="entry name" value="Cro/C1-type_HTH"/>
</dbReference>
<dbReference type="PROSITE" id="PS50943">
    <property type="entry name" value="HTH_CROC1"/>
    <property type="match status" value="1"/>
</dbReference>
<evidence type="ECO:0000259" key="2">
    <source>
        <dbReference type="PROSITE" id="PS50943"/>
    </source>
</evidence>
<proteinExistence type="predicted"/>
<feature type="non-terminal residue" evidence="3">
    <location>
        <position position="311"/>
    </location>
</feature>